<sequence>MVINVYTRIDAMNADQTTTATLITRDEDIDRASRSLKAMSHPLRLKILCTLGDQEISVQDIVESVGTSQSNISQHLAILRDKGILDSRKDANRVFYRVGDERTLRLIDMMRQVFCTTPAESAVETTQE</sequence>
<protein>
    <submittedName>
        <fullName evidence="5">Transcriptional regulator, ArsR family</fullName>
    </submittedName>
</protein>
<evidence type="ECO:0000256" key="1">
    <source>
        <dbReference type="ARBA" id="ARBA00023015"/>
    </source>
</evidence>
<name>A0A3B1BUI8_9ZZZZ</name>
<dbReference type="InterPro" id="IPR051081">
    <property type="entry name" value="HTH_MetalResp_TranReg"/>
</dbReference>
<dbReference type="Pfam" id="PF01022">
    <property type="entry name" value="HTH_5"/>
    <property type="match status" value="1"/>
</dbReference>
<evidence type="ECO:0000259" key="4">
    <source>
        <dbReference type="PROSITE" id="PS50987"/>
    </source>
</evidence>
<dbReference type="InterPro" id="IPR011991">
    <property type="entry name" value="ArsR-like_HTH"/>
</dbReference>
<dbReference type="PRINTS" id="PR00778">
    <property type="entry name" value="HTHARSR"/>
</dbReference>
<evidence type="ECO:0000256" key="3">
    <source>
        <dbReference type="ARBA" id="ARBA00023163"/>
    </source>
</evidence>
<dbReference type="InterPro" id="IPR036388">
    <property type="entry name" value="WH-like_DNA-bd_sf"/>
</dbReference>
<dbReference type="InterPro" id="IPR036390">
    <property type="entry name" value="WH_DNA-bd_sf"/>
</dbReference>
<dbReference type="PANTHER" id="PTHR33154:SF28">
    <property type="entry name" value="HTH-TYPE TRANSCRIPTIONAL REGULATOR YGAV-RELATED"/>
    <property type="match status" value="1"/>
</dbReference>
<dbReference type="PROSITE" id="PS50987">
    <property type="entry name" value="HTH_ARSR_2"/>
    <property type="match status" value="1"/>
</dbReference>
<feature type="domain" description="HTH arsR-type" evidence="4">
    <location>
        <begin position="24"/>
        <end position="118"/>
    </location>
</feature>
<dbReference type="GO" id="GO:0003700">
    <property type="term" value="F:DNA-binding transcription factor activity"/>
    <property type="evidence" value="ECO:0007669"/>
    <property type="project" value="InterPro"/>
</dbReference>
<evidence type="ECO:0000313" key="5">
    <source>
        <dbReference type="EMBL" id="VAX08337.1"/>
    </source>
</evidence>
<dbReference type="SUPFAM" id="SSF46785">
    <property type="entry name" value="Winged helix' DNA-binding domain"/>
    <property type="match status" value="1"/>
</dbReference>
<dbReference type="Gene3D" id="1.10.10.10">
    <property type="entry name" value="Winged helix-like DNA-binding domain superfamily/Winged helix DNA-binding domain"/>
    <property type="match status" value="1"/>
</dbReference>
<evidence type="ECO:0000256" key="2">
    <source>
        <dbReference type="ARBA" id="ARBA00023125"/>
    </source>
</evidence>
<keyword evidence="3" id="KW-0804">Transcription</keyword>
<reference evidence="5" key="1">
    <citation type="submission" date="2018-06" db="EMBL/GenBank/DDBJ databases">
        <authorList>
            <person name="Zhirakovskaya E."/>
        </authorList>
    </citation>
    <scope>NUCLEOTIDE SEQUENCE</scope>
</reference>
<organism evidence="5">
    <name type="scientific">hydrothermal vent metagenome</name>
    <dbReference type="NCBI Taxonomy" id="652676"/>
    <lineage>
        <taxon>unclassified sequences</taxon>
        <taxon>metagenomes</taxon>
        <taxon>ecological metagenomes</taxon>
    </lineage>
</organism>
<dbReference type="GO" id="GO:0003677">
    <property type="term" value="F:DNA binding"/>
    <property type="evidence" value="ECO:0007669"/>
    <property type="project" value="UniProtKB-KW"/>
</dbReference>
<dbReference type="PANTHER" id="PTHR33154">
    <property type="entry name" value="TRANSCRIPTIONAL REGULATOR, ARSR FAMILY"/>
    <property type="match status" value="1"/>
</dbReference>
<keyword evidence="2" id="KW-0238">DNA-binding</keyword>
<dbReference type="SMART" id="SM00418">
    <property type="entry name" value="HTH_ARSR"/>
    <property type="match status" value="1"/>
</dbReference>
<dbReference type="InterPro" id="IPR001845">
    <property type="entry name" value="HTH_ArsR_DNA-bd_dom"/>
</dbReference>
<proteinExistence type="predicted"/>
<dbReference type="EMBL" id="UOFY01000027">
    <property type="protein sequence ID" value="VAX08337.1"/>
    <property type="molecule type" value="Genomic_DNA"/>
</dbReference>
<gene>
    <name evidence="5" type="ORF">MNBD_GAMMA25-531</name>
</gene>
<dbReference type="NCBIfam" id="NF033788">
    <property type="entry name" value="HTH_metalloreg"/>
    <property type="match status" value="1"/>
</dbReference>
<accession>A0A3B1BUI8</accession>
<dbReference type="AlphaFoldDB" id="A0A3B1BUI8"/>
<keyword evidence="1" id="KW-0805">Transcription regulation</keyword>
<dbReference type="CDD" id="cd00090">
    <property type="entry name" value="HTH_ARSR"/>
    <property type="match status" value="1"/>
</dbReference>